<dbReference type="InterPro" id="IPR050271">
    <property type="entry name" value="UDP-glycosyltransferase"/>
</dbReference>
<keyword evidence="2 4" id="KW-0328">Glycosyltransferase</keyword>
<feature type="signal peptide" evidence="5">
    <location>
        <begin position="1"/>
        <end position="28"/>
    </location>
</feature>
<reference evidence="6" key="1">
    <citation type="submission" date="2017-08" db="EMBL/GenBank/DDBJ databases">
        <authorList>
            <person name="de Groot N.N."/>
        </authorList>
    </citation>
    <scope>NUCLEOTIDE SEQUENCE</scope>
</reference>
<proteinExistence type="evidence at transcript level"/>
<dbReference type="Pfam" id="PF00201">
    <property type="entry name" value="UDPGT"/>
    <property type="match status" value="1"/>
</dbReference>
<keyword evidence="5" id="KW-0812">Transmembrane</keyword>
<dbReference type="GO" id="GO:0016020">
    <property type="term" value="C:membrane"/>
    <property type="evidence" value="ECO:0007669"/>
    <property type="project" value="UniProtKB-SubCell"/>
</dbReference>
<dbReference type="PANTHER" id="PTHR48043">
    <property type="entry name" value="EG:EG0003.4 PROTEIN-RELATED"/>
    <property type="match status" value="1"/>
</dbReference>
<dbReference type="OrthoDB" id="5835829at2759"/>
<dbReference type="InterPro" id="IPR035595">
    <property type="entry name" value="UDP_glycos_trans_CS"/>
</dbReference>
<keyword evidence="5" id="KW-1133">Transmembrane helix</keyword>
<dbReference type="PANTHER" id="PTHR48043:SF114">
    <property type="entry name" value="IP04436P-RELATED"/>
    <property type="match status" value="1"/>
</dbReference>
<dbReference type="GO" id="GO:0015020">
    <property type="term" value="F:glucuronosyltransferase activity"/>
    <property type="evidence" value="ECO:0007669"/>
    <property type="project" value="UniProtKB-EC"/>
</dbReference>
<accession>A0A2D1GSM3</accession>
<evidence type="ECO:0000313" key="6">
    <source>
        <dbReference type="EMBL" id="ATN96071.1"/>
    </source>
</evidence>
<name>A0A2D1GSM3_MYZPE</name>
<protein>
    <recommendedName>
        <fullName evidence="5">UDP-glucuronosyltransferase</fullName>
        <ecNumber evidence="5">2.4.1.17</ecNumber>
    </recommendedName>
</protein>
<dbReference type="Gene3D" id="3.40.50.2000">
    <property type="entry name" value="Glycogen Phosphorylase B"/>
    <property type="match status" value="2"/>
</dbReference>
<evidence type="ECO:0000256" key="5">
    <source>
        <dbReference type="RuleBase" id="RU362059"/>
    </source>
</evidence>
<dbReference type="AlphaFoldDB" id="A0A2D1GSM3"/>
<comment type="similarity">
    <text evidence="1 4">Belongs to the UDP-glycosyltransferase family.</text>
</comment>
<evidence type="ECO:0000256" key="4">
    <source>
        <dbReference type="RuleBase" id="RU003718"/>
    </source>
</evidence>
<dbReference type="EMBL" id="MF687504">
    <property type="protein sequence ID" value="ATN96071.1"/>
    <property type="molecule type" value="mRNA"/>
</dbReference>
<dbReference type="EC" id="2.4.1.17" evidence="5"/>
<dbReference type="CDD" id="cd03784">
    <property type="entry name" value="GT1_Gtf-like"/>
    <property type="match status" value="1"/>
</dbReference>
<dbReference type="PROSITE" id="PS00375">
    <property type="entry name" value="UDPGT"/>
    <property type="match status" value="1"/>
</dbReference>
<comment type="subcellular location">
    <subcellularLocation>
        <location evidence="5">Membrane</location>
        <topology evidence="5">Single-pass membrane protein</topology>
    </subcellularLocation>
</comment>
<keyword evidence="5" id="KW-0472">Membrane</keyword>
<feature type="chain" id="PRO_5013431455" description="UDP-glucuronosyltransferase" evidence="5">
    <location>
        <begin position="29"/>
        <end position="513"/>
    </location>
</feature>
<comment type="catalytic activity">
    <reaction evidence="5">
        <text>glucuronate acceptor + UDP-alpha-D-glucuronate = acceptor beta-D-glucuronoside + UDP + H(+)</text>
        <dbReference type="Rhea" id="RHEA:21032"/>
        <dbReference type="ChEBI" id="CHEBI:15378"/>
        <dbReference type="ChEBI" id="CHEBI:58052"/>
        <dbReference type="ChEBI" id="CHEBI:58223"/>
        <dbReference type="ChEBI" id="CHEBI:132367"/>
        <dbReference type="ChEBI" id="CHEBI:132368"/>
        <dbReference type="EC" id="2.4.1.17"/>
    </reaction>
</comment>
<sequence length="513" mass="57927">MATMKRWTAVSLILWLSVDLWTMPAGEAARILAVETVPGKSHWYFMRSVLRSLTDAGHTVTVFTMFPQGDRPNYTEVDTSRDFVLKLDMDVTQTIREYSGPFNLVNVMAKIGRYYCDAINGNQDLAELIASGARDRYDVLVIEPQFIDCISYLADALGLPVIYTIPSTMLTFSERQLTGHLSNPATVSNLLAKHAVPRTFVQRFANTALLTYSIAKSLYDYLVILLTDPRPYYLAPSVNPAIIFQNSHYVSEASKPITSNVVYVGGIHLTPAKTIPKDILDFIEDSPQGVIFFTFGSTIKVSSLPEHIERSFKEALAAVPQRVLWKYEGEMKDKPKNVMIRKWFPQREILLHPKVKLFISHGGISGVYEAVDAGVPVLGFPIFYDQPRNIENLVLNGMAISMDLLSVTEEKVSNAISKLINDKKYSTNAKITSDRFKDRPMTPQQSVVYWTEYVIRHKGAPHLKSDALNLTWYQYLLLDVIAVLLIFVFLVAFVVFKVFKCIKALMNNKVKTQ</sequence>
<dbReference type="FunFam" id="3.40.50.2000:FF:000021">
    <property type="entry name" value="UDP-glucuronosyltransferase"/>
    <property type="match status" value="1"/>
</dbReference>
<evidence type="ECO:0000256" key="1">
    <source>
        <dbReference type="ARBA" id="ARBA00009995"/>
    </source>
</evidence>
<feature type="transmembrane region" description="Helical" evidence="5">
    <location>
        <begin position="472"/>
        <end position="499"/>
    </location>
</feature>
<evidence type="ECO:0000256" key="2">
    <source>
        <dbReference type="ARBA" id="ARBA00022676"/>
    </source>
</evidence>
<evidence type="ECO:0000256" key="3">
    <source>
        <dbReference type="ARBA" id="ARBA00022679"/>
    </source>
</evidence>
<dbReference type="InterPro" id="IPR002213">
    <property type="entry name" value="UDP_glucos_trans"/>
</dbReference>
<keyword evidence="5" id="KW-0732">Signal</keyword>
<organism evidence="6">
    <name type="scientific">Myzus persicae</name>
    <name type="common">Green peach aphid</name>
    <name type="synonym">Aphis persicae</name>
    <dbReference type="NCBI Taxonomy" id="13164"/>
    <lineage>
        <taxon>Eukaryota</taxon>
        <taxon>Metazoa</taxon>
        <taxon>Ecdysozoa</taxon>
        <taxon>Arthropoda</taxon>
        <taxon>Hexapoda</taxon>
        <taxon>Insecta</taxon>
        <taxon>Pterygota</taxon>
        <taxon>Neoptera</taxon>
        <taxon>Paraneoptera</taxon>
        <taxon>Hemiptera</taxon>
        <taxon>Sternorrhyncha</taxon>
        <taxon>Aphidomorpha</taxon>
        <taxon>Aphidoidea</taxon>
        <taxon>Aphididae</taxon>
        <taxon>Macrosiphini</taxon>
        <taxon>Myzus</taxon>
    </lineage>
</organism>
<dbReference type="SUPFAM" id="SSF53756">
    <property type="entry name" value="UDP-Glycosyltransferase/glycogen phosphorylase"/>
    <property type="match status" value="1"/>
</dbReference>
<keyword evidence="3 4" id="KW-0808">Transferase</keyword>